<gene>
    <name evidence="1" type="ORF">ACFSUC_12700</name>
</gene>
<dbReference type="RefSeq" id="WP_379929987.1">
    <property type="nucleotide sequence ID" value="NZ_JBHUMM010000037.1"/>
</dbReference>
<evidence type="ECO:0000313" key="2">
    <source>
        <dbReference type="Proteomes" id="UP001597497"/>
    </source>
</evidence>
<sequence>MADKPITAFFTDKDAAEGAATDLHTLRVRDISIERMEDDRPEGYHPFVAGTFGVPQGSAPMNMGAYNGQNLVMMSAGIDGYLEETSYKNETGDRKDEQRKVMLSFHVDEQDADQAIAMIQKARGDIQDI</sequence>
<keyword evidence="2" id="KW-1185">Reference proteome</keyword>
<proteinExistence type="predicted"/>
<evidence type="ECO:0000313" key="1">
    <source>
        <dbReference type="EMBL" id="MFD2672425.1"/>
    </source>
</evidence>
<organism evidence="1 2">
    <name type="scientific">Marinicrinis sediminis</name>
    <dbReference type="NCBI Taxonomy" id="1652465"/>
    <lineage>
        <taxon>Bacteria</taxon>
        <taxon>Bacillati</taxon>
        <taxon>Bacillota</taxon>
        <taxon>Bacilli</taxon>
        <taxon>Bacillales</taxon>
        <taxon>Paenibacillaceae</taxon>
    </lineage>
</organism>
<comment type="caution">
    <text evidence="1">The sequence shown here is derived from an EMBL/GenBank/DDBJ whole genome shotgun (WGS) entry which is preliminary data.</text>
</comment>
<dbReference type="Proteomes" id="UP001597497">
    <property type="component" value="Unassembled WGS sequence"/>
</dbReference>
<protein>
    <submittedName>
        <fullName evidence="1">Uncharacterized protein</fullName>
    </submittedName>
</protein>
<reference evidence="2" key="1">
    <citation type="journal article" date="2019" name="Int. J. Syst. Evol. Microbiol.">
        <title>The Global Catalogue of Microorganisms (GCM) 10K type strain sequencing project: providing services to taxonomists for standard genome sequencing and annotation.</title>
        <authorList>
            <consortium name="The Broad Institute Genomics Platform"/>
            <consortium name="The Broad Institute Genome Sequencing Center for Infectious Disease"/>
            <person name="Wu L."/>
            <person name="Ma J."/>
        </authorList>
    </citation>
    <scope>NUCLEOTIDE SEQUENCE [LARGE SCALE GENOMIC DNA]</scope>
    <source>
        <strain evidence="2">KCTC 33676</strain>
    </source>
</reference>
<dbReference type="EMBL" id="JBHUMM010000037">
    <property type="protein sequence ID" value="MFD2672425.1"/>
    <property type="molecule type" value="Genomic_DNA"/>
</dbReference>
<name>A0ABW5RCG4_9BACL</name>
<accession>A0ABW5RCG4</accession>